<reference evidence="2" key="2">
    <citation type="submission" date="2015-03" db="EMBL/GenBank/DDBJ databases">
        <authorList>
            <person name="Chow C.-E.T."/>
            <person name="Winget D.M."/>
            <person name="White R.A.III."/>
            <person name="Hallam S.J."/>
            <person name="Suttle C.A."/>
        </authorList>
    </citation>
    <scope>NUCLEOTIDE SEQUENCE</scope>
    <source>
        <strain evidence="2">Anoxic3_6</strain>
    </source>
</reference>
<organism evidence="2">
    <name type="scientific">uncultured marine virus</name>
    <dbReference type="NCBI Taxonomy" id="186617"/>
    <lineage>
        <taxon>Viruses</taxon>
        <taxon>environmental samples</taxon>
    </lineage>
</organism>
<proteinExistence type="predicted"/>
<protein>
    <recommendedName>
        <fullName evidence="1">Bbp19-like phage domain-containing protein</fullName>
    </recommendedName>
</protein>
<dbReference type="InterPro" id="IPR057447">
    <property type="entry name" value="Bbp19-like_phage"/>
</dbReference>
<accession>A0A0F7L5P0</accession>
<dbReference type="Pfam" id="PF25181">
    <property type="entry name" value="Phage_Bbp19"/>
    <property type="match status" value="1"/>
</dbReference>
<reference evidence="2" key="1">
    <citation type="journal article" date="2015" name="Front. Microbiol.">
        <title>Combining genomic sequencing methods to explore viral diversity and reveal potential virus-host interactions.</title>
        <authorList>
            <person name="Chow C.E."/>
            <person name="Winget D.M."/>
            <person name="White R.A.III."/>
            <person name="Hallam S.J."/>
            <person name="Suttle C.A."/>
        </authorList>
    </citation>
    <scope>NUCLEOTIDE SEQUENCE</scope>
    <source>
        <strain evidence="2">Anoxic3_6</strain>
    </source>
</reference>
<feature type="domain" description="Bbp19-like phage" evidence="1">
    <location>
        <begin position="24"/>
        <end position="76"/>
    </location>
</feature>
<sequence length="84" mass="9950">MQMLSSMQSEKQMENLIKRLRDNYQHIFNTDEGKEVLSDLEKRCHYHSTTNVKGDSHESAYMEGQRSVLLFIKTMLQKENKNVK</sequence>
<evidence type="ECO:0000313" key="2">
    <source>
        <dbReference type="EMBL" id="AKH46331.1"/>
    </source>
</evidence>
<evidence type="ECO:0000259" key="1">
    <source>
        <dbReference type="Pfam" id="PF25181"/>
    </source>
</evidence>
<name>A0A0F7L5P0_9VIRU</name>
<dbReference type="EMBL" id="KR029581">
    <property type="protein sequence ID" value="AKH46331.1"/>
    <property type="molecule type" value="Genomic_DNA"/>
</dbReference>